<dbReference type="GO" id="GO:0016746">
    <property type="term" value="F:acyltransferase activity"/>
    <property type="evidence" value="ECO:0007669"/>
    <property type="project" value="UniProtKB-KW"/>
</dbReference>
<comment type="caution">
    <text evidence="1">The sequence shown here is derived from an EMBL/GenBank/DDBJ whole genome shotgun (WGS) entry which is preliminary data.</text>
</comment>
<name>A0A1J5SFW6_9ZZZZ</name>
<sequence length="185" mass="19016">MELLRKLRSRLCVAWARAHGVRIESNCLLEGSVVLSRGFASGRQGEIRLQAGAQLLQGACLEARGGSIVVGSNAFIGQYAVIYGQGGVTIGDHALISMHCRILSSNHAIPASGVPIRSQPDTLLPTTIGTDVWLGAGVTVLGGVTIGDGCIVGAGSVVSRDLPPNSIAVGVPARVVRSRPESGSV</sequence>
<dbReference type="EC" id="2.3.1.-" evidence="1"/>
<protein>
    <submittedName>
        <fullName evidence="1">Putative acetyltransferase</fullName>
        <ecNumber evidence="1">2.3.1.-</ecNumber>
    </submittedName>
</protein>
<keyword evidence="1" id="KW-0012">Acyltransferase</keyword>
<dbReference type="AlphaFoldDB" id="A0A1J5SFW6"/>
<gene>
    <name evidence="1" type="ORF">GALL_105930</name>
</gene>
<dbReference type="InterPro" id="IPR001451">
    <property type="entry name" value="Hexapep"/>
</dbReference>
<proteinExistence type="predicted"/>
<dbReference type="PANTHER" id="PTHR23416">
    <property type="entry name" value="SIALIC ACID SYNTHASE-RELATED"/>
    <property type="match status" value="1"/>
</dbReference>
<organism evidence="1">
    <name type="scientific">mine drainage metagenome</name>
    <dbReference type="NCBI Taxonomy" id="410659"/>
    <lineage>
        <taxon>unclassified sequences</taxon>
        <taxon>metagenomes</taxon>
        <taxon>ecological metagenomes</taxon>
    </lineage>
</organism>
<dbReference type="EMBL" id="MLJW01000038">
    <property type="protein sequence ID" value="OIR07337.1"/>
    <property type="molecule type" value="Genomic_DNA"/>
</dbReference>
<keyword evidence="1" id="KW-0808">Transferase</keyword>
<dbReference type="SUPFAM" id="SSF51161">
    <property type="entry name" value="Trimeric LpxA-like enzymes"/>
    <property type="match status" value="1"/>
</dbReference>
<evidence type="ECO:0000313" key="1">
    <source>
        <dbReference type="EMBL" id="OIR07337.1"/>
    </source>
</evidence>
<dbReference type="Pfam" id="PF00132">
    <property type="entry name" value="Hexapep"/>
    <property type="match status" value="1"/>
</dbReference>
<dbReference type="Gene3D" id="2.160.10.10">
    <property type="entry name" value="Hexapeptide repeat proteins"/>
    <property type="match status" value="1"/>
</dbReference>
<dbReference type="PANTHER" id="PTHR23416:SF78">
    <property type="entry name" value="LIPOPOLYSACCHARIDE BIOSYNTHESIS O-ACETYL TRANSFERASE WBBJ-RELATED"/>
    <property type="match status" value="1"/>
</dbReference>
<dbReference type="InterPro" id="IPR051159">
    <property type="entry name" value="Hexapeptide_acetyltransf"/>
</dbReference>
<reference evidence="1" key="1">
    <citation type="submission" date="2016-10" db="EMBL/GenBank/DDBJ databases">
        <title>Sequence of Gallionella enrichment culture.</title>
        <authorList>
            <person name="Poehlein A."/>
            <person name="Muehling M."/>
            <person name="Daniel R."/>
        </authorList>
    </citation>
    <scope>NUCLEOTIDE SEQUENCE</scope>
</reference>
<dbReference type="CDD" id="cd04647">
    <property type="entry name" value="LbH_MAT_like"/>
    <property type="match status" value="1"/>
</dbReference>
<dbReference type="Pfam" id="PF14602">
    <property type="entry name" value="Hexapep_2"/>
    <property type="match status" value="1"/>
</dbReference>
<dbReference type="InterPro" id="IPR011004">
    <property type="entry name" value="Trimer_LpxA-like_sf"/>
</dbReference>
<accession>A0A1J5SFW6</accession>